<dbReference type="PANTHER" id="PTHR33121">
    <property type="entry name" value="CYCLIC DI-GMP PHOSPHODIESTERASE PDEF"/>
    <property type="match status" value="1"/>
</dbReference>
<dbReference type="InterPro" id="IPR001633">
    <property type="entry name" value="EAL_dom"/>
</dbReference>
<dbReference type="SMART" id="SM00052">
    <property type="entry name" value="EAL"/>
    <property type="match status" value="1"/>
</dbReference>
<name>A0A2I0CML7_9PSED</name>
<dbReference type="Proteomes" id="UP000242861">
    <property type="component" value="Unassembled WGS sequence"/>
</dbReference>
<organism evidence="2 3">
    <name type="scientific">Pseudomonas fluvialis</name>
    <dbReference type="NCBI Taxonomy" id="1793966"/>
    <lineage>
        <taxon>Bacteria</taxon>
        <taxon>Pseudomonadati</taxon>
        <taxon>Pseudomonadota</taxon>
        <taxon>Gammaproteobacteria</taxon>
        <taxon>Pseudomonadales</taxon>
        <taxon>Pseudomonadaceae</taxon>
        <taxon>Pseudomonas</taxon>
    </lineage>
</organism>
<accession>A0A2I0CML7</accession>
<dbReference type="InterPro" id="IPR050706">
    <property type="entry name" value="Cyclic-di-GMP_PDE-like"/>
</dbReference>
<reference evidence="3" key="1">
    <citation type="submission" date="2017-12" db="EMBL/GenBank/DDBJ databases">
        <authorList>
            <person name="Yu X.-Y."/>
        </authorList>
    </citation>
    <scope>NUCLEOTIDE SEQUENCE [LARGE SCALE GENOMIC DNA]</scope>
    <source>
        <strain evidence="3">ZYSR67-Z</strain>
    </source>
</reference>
<dbReference type="PROSITE" id="PS50883">
    <property type="entry name" value="EAL"/>
    <property type="match status" value="1"/>
</dbReference>
<sequence>MSDNHRCSACRDGQAFPLPLGMAFQPIVDVRQRRIFAHEALVRGANGESAGSLLEQVNESNRYAFDQACRVQAVEWAARLQVPALVSINFMPNAVYRAETCIRTTLEAAKRCNLALDKIIFEVTEQEQVLDIDHLVGILRAYRQQGFRTAIDDFGAGYAGLNLLADFQPDLLKLDMQLIRGVDQDTVRQVLVDSTLQMCRRLGIQVIAEGVETLAELHVLRELGVELLQGYLLARPGFACLPEVHWPD</sequence>
<comment type="caution">
    <text evidence="2">The sequence shown here is derived from an EMBL/GenBank/DDBJ whole genome shotgun (WGS) entry which is preliminary data.</text>
</comment>
<evidence type="ECO:0000313" key="2">
    <source>
        <dbReference type="EMBL" id="PKF70399.1"/>
    </source>
</evidence>
<dbReference type="EMBL" id="PIYS01000027">
    <property type="protein sequence ID" value="PKF70399.1"/>
    <property type="molecule type" value="Genomic_DNA"/>
</dbReference>
<evidence type="ECO:0000313" key="3">
    <source>
        <dbReference type="Proteomes" id="UP000242861"/>
    </source>
</evidence>
<dbReference type="AlphaFoldDB" id="A0A2I0CML7"/>
<gene>
    <name evidence="2" type="ORF">CW360_13955</name>
</gene>
<dbReference type="PANTHER" id="PTHR33121:SF15">
    <property type="entry name" value="BLUE LIGHT- AND TEMPERATURE-REGULATED ANTIREPRESSOR BLUF"/>
    <property type="match status" value="1"/>
</dbReference>
<dbReference type="RefSeq" id="WP_101194113.1">
    <property type="nucleotide sequence ID" value="NZ_PIYS01000027.1"/>
</dbReference>
<proteinExistence type="predicted"/>
<dbReference type="SUPFAM" id="SSF141868">
    <property type="entry name" value="EAL domain-like"/>
    <property type="match status" value="1"/>
</dbReference>
<evidence type="ECO:0000259" key="1">
    <source>
        <dbReference type="PROSITE" id="PS50883"/>
    </source>
</evidence>
<dbReference type="Pfam" id="PF00563">
    <property type="entry name" value="EAL"/>
    <property type="match status" value="1"/>
</dbReference>
<dbReference type="GO" id="GO:0071111">
    <property type="term" value="F:cyclic-guanylate-specific phosphodiesterase activity"/>
    <property type="evidence" value="ECO:0007669"/>
    <property type="project" value="InterPro"/>
</dbReference>
<dbReference type="CDD" id="cd01948">
    <property type="entry name" value="EAL"/>
    <property type="match status" value="1"/>
</dbReference>
<protein>
    <submittedName>
        <fullName evidence="2">Diguanylate phosphodiesterase</fullName>
    </submittedName>
</protein>
<feature type="domain" description="EAL" evidence="1">
    <location>
        <begin position="1"/>
        <end position="248"/>
    </location>
</feature>
<dbReference type="InterPro" id="IPR035919">
    <property type="entry name" value="EAL_sf"/>
</dbReference>
<dbReference type="Gene3D" id="3.20.20.450">
    <property type="entry name" value="EAL domain"/>
    <property type="match status" value="1"/>
</dbReference>